<comment type="similarity">
    <text evidence="2">Belongs to the major facilitator superfamily. Nitrate/nitrite porter (TC 2.A.1.8) family.</text>
</comment>
<dbReference type="SUPFAM" id="SSF103473">
    <property type="entry name" value="MFS general substrate transporter"/>
    <property type="match status" value="1"/>
</dbReference>
<feature type="transmembrane region" description="Helical" evidence="7">
    <location>
        <begin position="141"/>
        <end position="160"/>
    </location>
</feature>
<dbReference type="InterPro" id="IPR020846">
    <property type="entry name" value="MFS_dom"/>
</dbReference>
<dbReference type="Pfam" id="PF07690">
    <property type="entry name" value="MFS_1"/>
    <property type="match status" value="1"/>
</dbReference>
<organism evidence="9 10">
    <name type="scientific">Elliptochloris bilobata</name>
    <dbReference type="NCBI Taxonomy" id="381761"/>
    <lineage>
        <taxon>Eukaryota</taxon>
        <taxon>Viridiplantae</taxon>
        <taxon>Chlorophyta</taxon>
        <taxon>core chlorophytes</taxon>
        <taxon>Trebouxiophyceae</taxon>
        <taxon>Trebouxiophyceae incertae sedis</taxon>
        <taxon>Elliptochloris clade</taxon>
        <taxon>Elliptochloris</taxon>
    </lineage>
</organism>
<evidence type="ECO:0000256" key="1">
    <source>
        <dbReference type="ARBA" id="ARBA00004141"/>
    </source>
</evidence>
<feature type="transmembrane region" description="Helical" evidence="7">
    <location>
        <begin position="355"/>
        <end position="382"/>
    </location>
</feature>
<feature type="transmembrane region" description="Helical" evidence="7">
    <location>
        <begin position="81"/>
        <end position="98"/>
    </location>
</feature>
<dbReference type="AlphaFoldDB" id="A0AAW1S0Y5"/>
<dbReference type="PANTHER" id="PTHR23515">
    <property type="entry name" value="HIGH-AFFINITY NITRATE TRANSPORTER 2.3"/>
    <property type="match status" value="1"/>
</dbReference>
<evidence type="ECO:0000256" key="3">
    <source>
        <dbReference type="ARBA" id="ARBA00022692"/>
    </source>
</evidence>
<name>A0AAW1S0Y5_9CHLO</name>
<dbReference type="InterPro" id="IPR011701">
    <property type="entry name" value="MFS"/>
</dbReference>
<keyword evidence="4 7" id="KW-1133">Transmembrane helix</keyword>
<evidence type="ECO:0000256" key="5">
    <source>
        <dbReference type="ARBA" id="ARBA00023063"/>
    </source>
</evidence>
<dbReference type="Proteomes" id="UP001445335">
    <property type="component" value="Unassembled WGS sequence"/>
</dbReference>
<evidence type="ECO:0000256" key="7">
    <source>
        <dbReference type="SAM" id="Phobius"/>
    </source>
</evidence>
<proteinExistence type="inferred from homology"/>
<comment type="caution">
    <text evidence="9">The sequence shown here is derived from an EMBL/GenBank/DDBJ whole genome shotgun (WGS) entry which is preliminary data.</text>
</comment>
<keyword evidence="10" id="KW-1185">Reference proteome</keyword>
<evidence type="ECO:0000259" key="8">
    <source>
        <dbReference type="PROSITE" id="PS50850"/>
    </source>
</evidence>
<evidence type="ECO:0000256" key="6">
    <source>
        <dbReference type="ARBA" id="ARBA00023136"/>
    </source>
</evidence>
<evidence type="ECO:0000256" key="2">
    <source>
        <dbReference type="ARBA" id="ARBA00008432"/>
    </source>
</evidence>
<feature type="transmembrane region" description="Helical" evidence="7">
    <location>
        <begin position="259"/>
        <end position="276"/>
    </location>
</feature>
<feature type="transmembrane region" description="Helical" evidence="7">
    <location>
        <begin position="110"/>
        <end position="129"/>
    </location>
</feature>
<keyword evidence="5" id="KW-0534">Nitrate assimilation</keyword>
<dbReference type="InterPro" id="IPR005829">
    <property type="entry name" value="Sugar_transporter_CS"/>
</dbReference>
<comment type="subcellular location">
    <subcellularLocation>
        <location evidence="1">Membrane</location>
        <topology evidence="1">Multi-pass membrane protein</topology>
    </subcellularLocation>
</comment>
<feature type="transmembrane region" description="Helical" evidence="7">
    <location>
        <begin position="206"/>
        <end position="226"/>
    </location>
</feature>
<keyword evidence="3 7" id="KW-0812">Transmembrane</keyword>
<dbReference type="InterPro" id="IPR044772">
    <property type="entry name" value="NO3_transporter"/>
</dbReference>
<protein>
    <recommendedName>
        <fullName evidence="8">Major facilitator superfamily (MFS) profile domain-containing protein</fullName>
    </recommendedName>
</protein>
<keyword evidence="6 7" id="KW-0472">Membrane</keyword>
<feature type="transmembrane region" description="Helical" evidence="7">
    <location>
        <begin position="426"/>
        <end position="447"/>
    </location>
</feature>
<feature type="transmembrane region" description="Helical" evidence="7">
    <location>
        <begin position="50"/>
        <end position="69"/>
    </location>
</feature>
<dbReference type="CDD" id="cd17341">
    <property type="entry name" value="MFS_NRT2_like"/>
    <property type="match status" value="1"/>
</dbReference>
<dbReference type="PROSITE" id="PS50850">
    <property type="entry name" value="MFS"/>
    <property type="match status" value="1"/>
</dbReference>
<dbReference type="GO" id="GO:0015112">
    <property type="term" value="F:nitrate transmembrane transporter activity"/>
    <property type="evidence" value="ECO:0007669"/>
    <property type="project" value="InterPro"/>
</dbReference>
<dbReference type="Gene3D" id="1.20.1250.20">
    <property type="entry name" value="MFS general substrate transporter like domains"/>
    <property type="match status" value="2"/>
</dbReference>
<feature type="domain" description="Major facilitator superfamily (MFS) profile" evidence="8">
    <location>
        <begin position="45"/>
        <end position="450"/>
    </location>
</feature>
<reference evidence="9 10" key="1">
    <citation type="journal article" date="2024" name="Nat. Commun.">
        <title>Phylogenomics reveals the evolutionary origins of lichenization in chlorophyte algae.</title>
        <authorList>
            <person name="Puginier C."/>
            <person name="Libourel C."/>
            <person name="Otte J."/>
            <person name="Skaloud P."/>
            <person name="Haon M."/>
            <person name="Grisel S."/>
            <person name="Petersen M."/>
            <person name="Berrin J.G."/>
            <person name="Delaux P.M."/>
            <person name="Dal Grande F."/>
            <person name="Keller J."/>
        </authorList>
    </citation>
    <scope>NUCLEOTIDE SEQUENCE [LARGE SCALE GENOMIC DNA]</scope>
    <source>
        <strain evidence="9 10">SAG 245.80</strain>
    </source>
</reference>
<accession>A0AAW1S0Y5</accession>
<feature type="transmembrane region" description="Helical" evidence="7">
    <location>
        <begin position="330"/>
        <end position="349"/>
    </location>
</feature>
<gene>
    <name evidence="9" type="ORF">WJX81_001376</name>
</gene>
<dbReference type="InterPro" id="IPR036259">
    <property type="entry name" value="MFS_trans_sf"/>
</dbReference>
<dbReference type="EMBL" id="JALJOU010000015">
    <property type="protein sequence ID" value="KAK9839619.1"/>
    <property type="molecule type" value="Genomic_DNA"/>
</dbReference>
<dbReference type="GO" id="GO:0042128">
    <property type="term" value="P:nitrate assimilation"/>
    <property type="evidence" value="ECO:0007669"/>
    <property type="project" value="UniProtKB-KW"/>
</dbReference>
<evidence type="ECO:0000313" key="10">
    <source>
        <dbReference type="Proteomes" id="UP001445335"/>
    </source>
</evidence>
<evidence type="ECO:0000313" key="9">
    <source>
        <dbReference type="EMBL" id="KAK9839619.1"/>
    </source>
</evidence>
<dbReference type="PROSITE" id="PS00216">
    <property type="entry name" value="SUGAR_TRANSPORT_1"/>
    <property type="match status" value="1"/>
</dbReference>
<sequence length="540" mass="58214">MAPVKQVKSYEQDPDLPTKFSVPVDTEHKSKTIRLFSLCRPHMLAFHLNWLGFFITFLSAYAAAPLIPVIRDSIHLYQFEANLAGVVTTAGTVVARIAMGSICDFFGPRYAYGFLLCLTAPVVAGMALVTDHIGYIVERMLIGWSLAAFVICQFWSSMMFSPNVVGTANSIVGGWGNAGGGVTQIVMPYITVGIAKYQPETLAWRYAFLVPACCHVVIAFLILAFAQDLPDGQYNHLEKSGKKAKANPLRELAAGLTNYRMYGLAACYAYSFGLALDNALAPYFEKNFGFNITDAGNLAATFGMLNFVCRPAGGIMSDLMGRRYGMRGRIWVVFIGLALGGVSVSLMGVCHNSLGLTMFFLVLSALFLEGTCGSVYGVVPFVSRRSTGIVCGLVSAGGAIGGVMNQAIFFLNTPAHGAYVLQQYDSFKWMGCAIVFVACIGVAPLYFPMWGGLFCGPKPGVTEEDYYFSEYTPAEREQGLHLAASNFAFESRSMRGMKRLAADPMFPATGHTVAKPGAEIVKTPVEPKVANGNGAANGNV</sequence>
<feature type="transmembrane region" description="Helical" evidence="7">
    <location>
        <begin position="389"/>
        <end position="411"/>
    </location>
</feature>
<dbReference type="GO" id="GO:0016020">
    <property type="term" value="C:membrane"/>
    <property type="evidence" value="ECO:0007669"/>
    <property type="project" value="UniProtKB-SubCell"/>
</dbReference>
<evidence type="ECO:0000256" key="4">
    <source>
        <dbReference type="ARBA" id="ARBA00022989"/>
    </source>
</evidence>